<dbReference type="Gene3D" id="6.10.250.3150">
    <property type="match status" value="1"/>
</dbReference>
<comment type="caution">
    <text evidence="4">The sequence shown here is derived from an EMBL/GenBank/DDBJ whole genome shotgun (WGS) entry which is preliminary data.</text>
</comment>
<dbReference type="GO" id="GO:0004222">
    <property type="term" value="F:metalloendopeptidase activity"/>
    <property type="evidence" value="ECO:0007669"/>
    <property type="project" value="TreeGrafter"/>
</dbReference>
<dbReference type="Gene3D" id="2.70.70.10">
    <property type="entry name" value="Glucose Permease (Domain IIA)"/>
    <property type="match status" value="1"/>
</dbReference>
<dbReference type="RefSeq" id="WP_119949055.1">
    <property type="nucleotide sequence ID" value="NZ_QZEZ01000001.1"/>
</dbReference>
<evidence type="ECO:0000256" key="2">
    <source>
        <dbReference type="SAM" id="SignalP"/>
    </source>
</evidence>
<sequence>MRAPDRSTRARLAAPLLAAALLPALLAPGAPAHAAPTQEQVDAAAQALSESSAAMVQAVAALGAAEAELGPARDAATTATAAAGAARGTAAAATAAHRAAEAAVLRAAAALDAAREGARHEDDELARLARAAYIEGPAPVGWLLASGTPAELRGRVEVVRRAVAAQRAAADAARADADVLAAGEGDLAARRDAAVAAADAARTALADLQAREAEAAAALARVDRVVREREAALAAARAAQEEDAVRWARLQAEAEATRTRLARAAVPAGPAAVPLVQGAADGDTSAVPGALALPVDAPVTSPYGMRTHPITGVHKLHTGTDLGAPCGTPVVVAAPGTVVEAGTVGGYGQRVVVAHAPVGPDGVRLSTTYSHLSRTDVREGDALPAGRVVGLVGSTGFSTGCHLHLEVLAGDDYVDPAPWFGLG</sequence>
<feature type="chain" id="PRO_5017215731" evidence="2">
    <location>
        <begin position="35"/>
        <end position="423"/>
    </location>
</feature>
<accession>A0A3A3Z1K8</accession>
<organism evidence="4 5">
    <name type="scientific">Vallicoccus soli</name>
    <dbReference type="NCBI Taxonomy" id="2339232"/>
    <lineage>
        <taxon>Bacteria</taxon>
        <taxon>Bacillati</taxon>
        <taxon>Actinomycetota</taxon>
        <taxon>Actinomycetes</taxon>
        <taxon>Motilibacterales</taxon>
        <taxon>Vallicoccaceae</taxon>
        <taxon>Vallicoccus</taxon>
    </lineage>
</organism>
<evidence type="ECO:0000313" key="4">
    <source>
        <dbReference type="EMBL" id="RJK98129.1"/>
    </source>
</evidence>
<gene>
    <name evidence="4" type="ORF">D5H78_04190</name>
</gene>
<evidence type="ECO:0000256" key="1">
    <source>
        <dbReference type="ARBA" id="ARBA00022729"/>
    </source>
</evidence>
<dbReference type="InterPro" id="IPR016047">
    <property type="entry name" value="M23ase_b-sheet_dom"/>
</dbReference>
<evidence type="ECO:0000259" key="3">
    <source>
        <dbReference type="Pfam" id="PF01551"/>
    </source>
</evidence>
<feature type="domain" description="M23ase beta-sheet core" evidence="3">
    <location>
        <begin position="316"/>
        <end position="416"/>
    </location>
</feature>
<dbReference type="PANTHER" id="PTHR21666">
    <property type="entry name" value="PEPTIDASE-RELATED"/>
    <property type="match status" value="1"/>
</dbReference>
<dbReference type="Pfam" id="PF01551">
    <property type="entry name" value="Peptidase_M23"/>
    <property type="match status" value="1"/>
</dbReference>
<feature type="signal peptide" evidence="2">
    <location>
        <begin position="1"/>
        <end position="34"/>
    </location>
</feature>
<dbReference type="InterPro" id="IPR011055">
    <property type="entry name" value="Dup_hybrid_motif"/>
</dbReference>
<dbReference type="PANTHER" id="PTHR21666:SF289">
    <property type="entry name" value="L-ALA--D-GLU ENDOPEPTIDASE"/>
    <property type="match status" value="1"/>
</dbReference>
<dbReference type="AlphaFoldDB" id="A0A3A3Z1K8"/>
<evidence type="ECO:0000313" key="5">
    <source>
        <dbReference type="Proteomes" id="UP000265614"/>
    </source>
</evidence>
<dbReference type="InterPro" id="IPR050570">
    <property type="entry name" value="Cell_wall_metabolism_enzyme"/>
</dbReference>
<dbReference type="OrthoDB" id="9815778at2"/>
<keyword evidence="1 2" id="KW-0732">Signal</keyword>
<protein>
    <submittedName>
        <fullName evidence="4">M23 family metallopeptidase</fullName>
    </submittedName>
</protein>
<reference evidence="4 5" key="1">
    <citation type="submission" date="2018-09" db="EMBL/GenBank/DDBJ databases">
        <title>YIM 75000 draft genome.</title>
        <authorList>
            <person name="Tang S."/>
            <person name="Feng Y."/>
        </authorList>
    </citation>
    <scope>NUCLEOTIDE SEQUENCE [LARGE SCALE GENOMIC DNA]</scope>
    <source>
        <strain evidence="4 5">YIM 75000</strain>
    </source>
</reference>
<proteinExistence type="predicted"/>
<keyword evidence="5" id="KW-1185">Reference proteome</keyword>
<dbReference type="CDD" id="cd12797">
    <property type="entry name" value="M23_peptidase"/>
    <property type="match status" value="1"/>
</dbReference>
<dbReference type="SUPFAM" id="SSF51261">
    <property type="entry name" value="Duplicated hybrid motif"/>
    <property type="match status" value="1"/>
</dbReference>
<name>A0A3A3Z1K8_9ACTN</name>
<dbReference type="EMBL" id="QZEZ01000001">
    <property type="protein sequence ID" value="RJK98129.1"/>
    <property type="molecule type" value="Genomic_DNA"/>
</dbReference>
<dbReference type="Proteomes" id="UP000265614">
    <property type="component" value="Unassembled WGS sequence"/>
</dbReference>